<evidence type="ECO:0000313" key="2">
    <source>
        <dbReference type="Proteomes" id="UP000324022"/>
    </source>
</evidence>
<proteinExistence type="predicted"/>
<reference evidence="1 2" key="1">
    <citation type="submission" date="2018-03" db="EMBL/GenBank/DDBJ databases">
        <authorList>
            <person name="Guldener U."/>
        </authorList>
    </citation>
    <scope>NUCLEOTIDE SEQUENCE [LARGE SCALE GENOMIC DNA]</scope>
    <source>
        <strain evidence="1 2">NBRC100155</strain>
    </source>
</reference>
<dbReference type="EMBL" id="OOIN01000003">
    <property type="protein sequence ID" value="SPO22046.1"/>
    <property type="molecule type" value="Genomic_DNA"/>
</dbReference>
<keyword evidence="2" id="KW-1185">Reference proteome</keyword>
<dbReference type="OrthoDB" id="9975758at2759"/>
<accession>A0A5C3DXT7</accession>
<protein>
    <submittedName>
        <fullName evidence="1">Uncharacterized protein</fullName>
    </submittedName>
</protein>
<evidence type="ECO:0000313" key="1">
    <source>
        <dbReference type="EMBL" id="SPO22046.1"/>
    </source>
</evidence>
<dbReference type="Proteomes" id="UP000324022">
    <property type="component" value="Unassembled WGS sequence"/>
</dbReference>
<organism evidence="1 2">
    <name type="scientific">Ustilago trichophora</name>
    <dbReference type="NCBI Taxonomy" id="86804"/>
    <lineage>
        <taxon>Eukaryota</taxon>
        <taxon>Fungi</taxon>
        <taxon>Dikarya</taxon>
        <taxon>Basidiomycota</taxon>
        <taxon>Ustilaginomycotina</taxon>
        <taxon>Ustilaginomycetes</taxon>
        <taxon>Ustilaginales</taxon>
        <taxon>Ustilaginaceae</taxon>
        <taxon>Ustilago</taxon>
    </lineage>
</organism>
<gene>
    <name evidence="1" type="ORF">UTRI_02044_B</name>
</gene>
<dbReference type="AlphaFoldDB" id="A0A5C3DXT7"/>
<sequence length="243" mass="27590">MAETIAHQVNETTTAAFDIDLPFTAYDDSHPLHFSSRPFKTIDGFWYIVGSSLPLWKPKKNVVIRYIPHPGAAPDEVKFTDEIRSESRSKPAPAQPVQASELAAKWQSEEGFMNKLFGIKGTNVLQKDAKNGASYQWTGNGLLKFFHSKWQVIGYGPYDLTDNSRTKFDWVVTYFEKTPATPAGIDVYVRDPRQMPESTYNAVIDKMKLLKERYAQDPDPKRKQLAEELSKLASETFDVPHDV</sequence>
<name>A0A5C3DXT7_9BASI</name>